<accession>A0AAJ5WR85</accession>
<gene>
    <name evidence="5 6" type="primary">tatC</name>
    <name evidence="6" type="ORF">P0Y53_04155</name>
</gene>
<dbReference type="GO" id="GO:0043953">
    <property type="term" value="P:protein transport by the Tat complex"/>
    <property type="evidence" value="ECO:0007669"/>
    <property type="project" value="UniProtKB-UniRule"/>
</dbReference>
<sequence>MSFIDHLEALRWHIMRSLVAILIGAIVVFIYIDWIFDNIISAPLQQDFVTYTGLCRFSQWVGAGDTLCLPPPANAELQAITFGSQFMTSITIAFVGGFIFAFPYVFWELWRFIKPALTPKEVKSTRGAIFWVSIFFFMGIAFGYFLLAPFTFSFLLNYTIGTKHILLSRPTLGDYLENLIDIIIGSALAFQLPVVSYVLTRIGIVTPKFLRTYRKYAYVAILIIAAVITPSPDWMSQMIVFLPLCFLYEFSILISKRVHARQEAKWKSWD</sequence>
<keyword evidence="5" id="KW-0813">Transport</keyword>
<evidence type="ECO:0000256" key="1">
    <source>
        <dbReference type="ARBA" id="ARBA00004141"/>
    </source>
</evidence>
<keyword evidence="2 5" id="KW-0812">Transmembrane</keyword>
<dbReference type="HAMAP" id="MF_00902">
    <property type="entry name" value="TatC"/>
    <property type="match status" value="1"/>
</dbReference>
<dbReference type="AlphaFoldDB" id="A0AAJ5WR85"/>
<comment type="subcellular location">
    <subcellularLocation>
        <location evidence="5">Cell membrane</location>
        <topology evidence="5">Multi-pass membrane protein</topology>
    </subcellularLocation>
    <subcellularLocation>
        <location evidence="1">Membrane</location>
        <topology evidence="1">Multi-pass membrane protein</topology>
    </subcellularLocation>
</comment>
<keyword evidence="3 5" id="KW-1133">Transmembrane helix</keyword>
<dbReference type="NCBIfam" id="TIGR00945">
    <property type="entry name" value="tatC"/>
    <property type="match status" value="1"/>
</dbReference>
<feature type="transmembrane region" description="Helical" evidence="5">
    <location>
        <begin position="182"/>
        <end position="204"/>
    </location>
</feature>
<name>A0AAJ5WR85_9BACT</name>
<reference evidence="6" key="1">
    <citation type="submission" date="2023-03" db="EMBL/GenBank/DDBJ databases">
        <title>Andean soil-derived lignocellulolytic bacterial consortium as a source of novel taxa and putative plastic-active enzymes.</title>
        <authorList>
            <person name="Diaz-Garcia L."/>
            <person name="Chuvochina M."/>
            <person name="Feuerriegel G."/>
            <person name="Bunk B."/>
            <person name="Sproer C."/>
            <person name="Streit W.R."/>
            <person name="Rodriguez L.M."/>
            <person name="Overmann J."/>
            <person name="Jimenez D.J."/>
        </authorList>
    </citation>
    <scope>NUCLEOTIDE SEQUENCE</scope>
    <source>
        <strain evidence="6">MAG 7</strain>
    </source>
</reference>
<feature type="transmembrane region" description="Helical" evidence="5">
    <location>
        <begin position="86"/>
        <end position="107"/>
    </location>
</feature>
<dbReference type="PRINTS" id="PR01840">
    <property type="entry name" value="TATCFAMILY"/>
</dbReference>
<comment type="subunit">
    <text evidence="5">Forms a complex with TatA.</text>
</comment>
<dbReference type="GO" id="GO:0009977">
    <property type="term" value="F:proton motive force dependent protein transmembrane transporter activity"/>
    <property type="evidence" value="ECO:0007669"/>
    <property type="project" value="TreeGrafter"/>
</dbReference>
<evidence type="ECO:0000256" key="4">
    <source>
        <dbReference type="ARBA" id="ARBA00023136"/>
    </source>
</evidence>
<dbReference type="EMBL" id="CP119311">
    <property type="protein sequence ID" value="WEK36686.1"/>
    <property type="molecule type" value="Genomic_DNA"/>
</dbReference>
<protein>
    <recommendedName>
        <fullName evidence="5">Sec-independent protein translocase protein TatC</fullName>
    </recommendedName>
</protein>
<feature type="transmembrane region" description="Helical" evidence="5">
    <location>
        <begin position="216"/>
        <end position="232"/>
    </location>
</feature>
<dbReference type="InterPro" id="IPR002033">
    <property type="entry name" value="TatC"/>
</dbReference>
<dbReference type="GO" id="GO:0065002">
    <property type="term" value="P:intracellular protein transmembrane transport"/>
    <property type="evidence" value="ECO:0007669"/>
    <property type="project" value="TreeGrafter"/>
</dbReference>
<evidence type="ECO:0000256" key="3">
    <source>
        <dbReference type="ARBA" id="ARBA00022989"/>
    </source>
</evidence>
<dbReference type="PANTHER" id="PTHR30371">
    <property type="entry name" value="SEC-INDEPENDENT PROTEIN TRANSLOCASE PROTEIN TATC"/>
    <property type="match status" value="1"/>
</dbReference>
<proteinExistence type="inferred from homology"/>
<feature type="transmembrane region" description="Helical" evidence="5">
    <location>
        <begin position="238"/>
        <end position="255"/>
    </location>
</feature>
<dbReference type="PANTHER" id="PTHR30371:SF0">
    <property type="entry name" value="SEC-INDEPENDENT PROTEIN TRANSLOCASE PROTEIN TATC, CHLOROPLASTIC-RELATED"/>
    <property type="match status" value="1"/>
</dbReference>
<keyword evidence="5" id="KW-0653">Protein transport</keyword>
<dbReference type="GO" id="GO:0033281">
    <property type="term" value="C:TAT protein transport complex"/>
    <property type="evidence" value="ECO:0007669"/>
    <property type="project" value="UniProtKB-UniRule"/>
</dbReference>
<evidence type="ECO:0000313" key="7">
    <source>
        <dbReference type="Proteomes" id="UP001220610"/>
    </source>
</evidence>
<feature type="transmembrane region" description="Helical" evidence="5">
    <location>
        <begin position="12"/>
        <end position="32"/>
    </location>
</feature>
<dbReference type="Pfam" id="PF00902">
    <property type="entry name" value="TatC"/>
    <property type="match status" value="1"/>
</dbReference>
<comment type="function">
    <text evidence="5">Part of the twin-arginine translocation (Tat) system that transports large folded proteins containing a characteristic twin-arginine motif in their signal peptide across membranes.</text>
</comment>
<evidence type="ECO:0000313" key="6">
    <source>
        <dbReference type="EMBL" id="WEK36686.1"/>
    </source>
</evidence>
<comment type="similarity">
    <text evidence="5">Belongs to the TatC family.</text>
</comment>
<keyword evidence="5" id="KW-1003">Cell membrane</keyword>
<evidence type="ECO:0000256" key="5">
    <source>
        <dbReference type="HAMAP-Rule" id="MF_00902"/>
    </source>
</evidence>
<organism evidence="6 7">
    <name type="scientific">Candidatus Pseudobacter hemicellulosilyticus</name>
    <dbReference type="NCBI Taxonomy" id="3121375"/>
    <lineage>
        <taxon>Bacteria</taxon>
        <taxon>Pseudomonadati</taxon>
        <taxon>Bacteroidota</taxon>
        <taxon>Chitinophagia</taxon>
        <taxon>Chitinophagales</taxon>
        <taxon>Chitinophagaceae</taxon>
        <taxon>Pseudobacter</taxon>
    </lineage>
</organism>
<keyword evidence="5" id="KW-0811">Translocation</keyword>
<keyword evidence="4 5" id="KW-0472">Membrane</keyword>
<evidence type="ECO:0000256" key="2">
    <source>
        <dbReference type="ARBA" id="ARBA00022692"/>
    </source>
</evidence>
<dbReference type="Proteomes" id="UP001220610">
    <property type="component" value="Chromosome"/>
</dbReference>
<feature type="transmembrane region" description="Helical" evidence="5">
    <location>
        <begin position="128"/>
        <end position="147"/>
    </location>
</feature>